<dbReference type="AlphaFoldDB" id="A0A2K3JWD1"/>
<reference evidence="1 2" key="2">
    <citation type="journal article" date="2017" name="Front. Plant Sci.">
        <title>Gene Classification and Mining of Molecular Markers Useful in Red Clover (Trifolium pratense) Breeding.</title>
        <authorList>
            <person name="Istvanek J."/>
            <person name="Dluhosova J."/>
            <person name="Dluhos P."/>
            <person name="Patkova L."/>
            <person name="Nedelnik J."/>
            <person name="Repkova J."/>
        </authorList>
    </citation>
    <scope>NUCLEOTIDE SEQUENCE [LARGE SCALE GENOMIC DNA]</scope>
    <source>
        <strain evidence="2">cv. Tatra</strain>
        <tissue evidence="1">Young leaves</tissue>
    </source>
</reference>
<sequence length="66" mass="7602">RTINERSQYGNFIWRKLANNGEDQRTSRYVSLRLATANTSRTYTSAKARCKLAAANMLFLRFPMAV</sequence>
<dbReference type="Proteomes" id="UP000236291">
    <property type="component" value="Unassembled WGS sequence"/>
</dbReference>
<dbReference type="EMBL" id="ASHM01078413">
    <property type="protein sequence ID" value="PNX58355.1"/>
    <property type="molecule type" value="Genomic_DNA"/>
</dbReference>
<comment type="caution">
    <text evidence="1">The sequence shown here is derived from an EMBL/GenBank/DDBJ whole genome shotgun (WGS) entry which is preliminary data.</text>
</comment>
<feature type="non-terminal residue" evidence="1">
    <location>
        <position position="1"/>
    </location>
</feature>
<evidence type="ECO:0000313" key="1">
    <source>
        <dbReference type="EMBL" id="PNX58355.1"/>
    </source>
</evidence>
<evidence type="ECO:0000313" key="2">
    <source>
        <dbReference type="Proteomes" id="UP000236291"/>
    </source>
</evidence>
<proteinExistence type="predicted"/>
<protein>
    <submittedName>
        <fullName evidence="1">Uncharacterized protein</fullName>
    </submittedName>
</protein>
<name>A0A2K3JWD1_TRIPR</name>
<organism evidence="1 2">
    <name type="scientific">Trifolium pratense</name>
    <name type="common">Red clover</name>
    <dbReference type="NCBI Taxonomy" id="57577"/>
    <lineage>
        <taxon>Eukaryota</taxon>
        <taxon>Viridiplantae</taxon>
        <taxon>Streptophyta</taxon>
        <taxon>Embryophyta</taxon>
        <taxon>Tracheophyta</taxon>
        <taxon>Spermatophyta</taxon>
        <taxon>Magnoliopsida</taxon>
        <taxon>eudicotyledons</taxon>
        <taxon>Gunneridae</taxon>
        <taxon>Pentapetalae</taxon>
        <taxon>rosids</taxon>
        <taxon>fabids</taxon>
        <taxon>Fabales</taxon>
        <taxon>Fabaceae</taxon>
        <taxon>Papilionoideae</taxon>
        <taxon>50 kb inversion clade</taxon>
        <taxon>NPAAA clade</taxon>
        <taxon>Hologalegina</taxon>
        <taxon>IRL clade</taxon>
        <taxon>Trifolieae</taxon>
        <taxon>Trifolium</taxon>
    </lineage>
</organism>
<gene>
    <name evidence="1" type="ORF">L195_g050868</name>
</gene>
<reference evidence="1 2" key="1">
    <citation type="journal article" date="2014" name="Am. J. Bot.">
        <title>Genome assembly and annotation for red clover (Trifolium pratense; Fabaceae).</title>
        <authorList>
            <person name="Istvanek J."/>
            <person name="Jaros M."/>
            <person name="Krenek A."/>
            <person name="Repkova J."/>
        </authorList>
    </citation>
    <scope>NUCLEOTIDE SEQUENCE [LARGE SCALE GENOMIC DNA]</scope>
    <source>
        <strain evidence="2">cv. Tatra</strain>
        <tissue evidence="1">Young leaves</tissue>
    </source>
</reference>
<accession>A0A2K3JWD1</accession>